<dbReference type="Proteomes" id="UP000001072">
    <property type="component" value="Unassembled WGS sequence"/>
</dbReference>
<protein>
    <recommendedName>
        <fullName evidence="4">Secreted protein</fullName>
    </recommendedName>
</protein>
<dbReference type="EMBL" id="GL883147">
    <property type="protein sequence ID" value="EGG00417.1"/>
    <property type="molecule type" value="Genomic_DNA"/>
</dbReference>
<accession>F4S4I3</accession>
<feature type="signal peptide" evidence="1">
    <location>
        <begin position="1"/>
        <end position="23"/>
    </location>
</feature>
<sequence length="567" mass="64615">MRPKLQCISRIVILLNLKLSIYASTSKEEINIQTDRVSTKWRGTFVATGLKTWETLESPSFSNQVLNPATRIPISEIKNQFAHPDEHMLDELKMNAHKSWQGTFHLSNLHVQTHITFMFLNDAIPNSPSFARHPTLCTSEEVPHKPRGLTKKLLRRSPALEGLVHGASNIGEVAQGSKAAETISDINKAHDISGSSKALSGTDTAKLGKADSFRGKISRLDPVPTLSRTKSLPKSLKGIDQQGTLEAMDLRFDKSLFQLTDDIMEREPKGPYVELDKEEMIYQRKTQRPLTFEAFLALYAEKNLFKAIIDGESDMQTINALADIVEKQRGRYVEVLKDGIKKGVEVKTFLAYTSVLDEHMDVLYMRKSIWAHEVSPNQIEKAKNPPERAARISFPETLAEDETRGKDSKTNWQKSLSEITADEYMNHMYKKKSSIEIIPAEDPSIEKVTAYAIDAAEDERILHSELTPTNYFAARASRNLYQWHLQSYVEKHGIDFSLFTDLQEIFNQKGIQLEIQTPRQSKVLVWYDKFAAKFQKMMRGIKKIFKKFLTKKPPQRTSSFVDPREIL</sequence>
<name>F4S4I3_MELLP</name>
<dbReference type="AlphaFoldDB" id="F4S4I3"/>
<dbReference type="HOGENOM" id="CLU_511980_0_0_1"/>
<evidence type="ECO:0000313" key="2">
    <source>
        <dbReference type="EMBL" id="EGG00417.1"/>
    </source>
</evidence>
<dbReference type="OrthoDB" id="10381250at2759"/>
<dbReference type="RefSeq" id="XP_007416263.1">
    <property type="nucleotide sequence ID" value="XM_007416201.1"/>
</dbReference>
<reference evidence="3" key="1">
    <citation type="journal article" date="2011" name="Proc. Natl. Acad. Sci. U.S.A.">
        <title>Obligate biotrophy features unraveled by the genomic analysis of rust fungi.</title>
        <authorList>
            <person name="Duplessis S."/>
            <person name="Cuomo C.A."/>
            <person name="Lin Y.-C."/>
            <person name="Aerts A."/>
            <person name="Tisserant E."/>
            <person name="Veneault-Fourrey C."/>
            <person name="Joly D.L."/>
            <person name="Hacquard S."/>
            <person name="Amselem J."/>
            <person name="Cantarel B.L."/>
            <person name="Chiu R."/>
            <person name="Coutinho P.M."/>
            <person name="Feau N."/>
            <person name="Field M."/>
            <person name="Frey P."/>
            <person name="Gelhaye E."/>
            <person name="Goldberg J."/>
            <person name="Grabherr M.G."/>
            <person name="Kodira C.D."/>
            <person name="Kohler A."/>
            <person name="Kuees U."/>
            <person name="Lindquist E.A."/>
            <person name="Lucas S.M."/>
            <person name="Mago R."/>
            <person name="Mauceli E."/>
            <person name="Morin E."/>
            <person name="Murat C."/>
            <person name="Pangilinan J.L."/>
            <person name="Park R."/>
            <person name="Pearson M."/>
            <person name="Quesneville H."/>
            <person name="Rouhier N."/>
            <person name="Sakthikumar S."/>
            <person name="Salamov A.A."/>
            <person name="Schmutz J."/>
            <person name="Selles B."/>
            <person name="Shapiro H."/>
            <person name="Tanguay P."/>
            <person name="Tuskan G.A."/>
            <person name="Henrissat B."/>
            <person name="Van de Peer Y."/>
            <person name="Rouze P."/>
            <person name="Ellis J.G."/>
            <person name="Dodds P.N."/>
            <person name="Schein J.E."/>
            <person name="Zhong S."/>
            <person name="Hamelin R.C."/>
            <person name="Grigoriev I.V."/>
            <person name="Szabo L.J."/>
            <person name="Martin F."/>
        </authorList>
    </citation>
    <scope>NUCLEOTIDE SEQUENCE [LARGE SCALE GENOMIC DNA]</scope>
    <source>
        <strain evidence="3">98AG31 / pathotype 3-4-7</strain>
    </source>
</reference>
<feature type="chain" id="PRO_5003315866" description="Secreted protein" evidence="1">
    <location>
        <begin position="24"/>
        <end position="567"/>
    </location>
</feature>
<proteinExistence type="predicted"/>
<keyword evidence="3" id="KW-1185">Reference proteome</keyword>
<evidence type="ECO:0008006" key="4">
    <source>
        <dbReference type="Google" id="ProtNLM"/>
    </source>
</evidence>
<evidence type="ECO:0000256" key="1">
    <source>
        <dbReference type="SAM" id="SignalP"/>
    </source>
</evidence>
<dbReference type="InParanoid" id="F4S4I3"/>
<dbReference type="VEuPathDB" id="FungiDB:MELLADRAFT_111838"/>
<keyword evidence="1" id="KW-0732">Signal</keyword>
<evidence type="ECO:0000313" key="3">
    <source>
        <dbReference type="Proteomes" id="UP000001072"/>
    </source>
</evidence>
<organism evidence="3">
    <name type="scientific">Melampsora larici-populina (strain 98AG31 / pathotype 3-4-7)</name>
    <name type="common">Poplar leaf rust fungus</name>
    <dbReference type="NCBI Taxonomy" id="747676"/>
    <lineage>
        <taxon>Eukaryota</taxon>
        <taxon>Fungi</taxon>
        <taxon>Dikarya</taxon>
        <taxon>Basidiomycota</taxon>
        <taxon>Pucciniomycotina</taxon>
        <taxon>Pucciniomycetes</taxon>
        <taxon>Pucciniales</taxon>
        <taxon>Melampsoraceae</taxon>
        <taxon>Melampsora</taxon>
    </lineage>
</organism>
<dbReference type="GeneID" id="18924508"/>
<gene>
    <name evidence="2" type="ORF">MELLADRAFT_111838</name>
</gene>
<dbReference type="KEGG" id="mlr:MELLADRAFT_111838"/>